<keyword evidence="4" id="KW-1185">Reference proteome</keyword>
<sequence length="388" mass="41249">MHWISRPYPRLAIAAAALAVGTVAACTSTVAGQPSAAGGALSSGNAPTTGSAPQTPVKPVAKLPFKAAETEAAYVRVMRPLQQWDLCAIHDVQAAERATAAKARFVRPGALNECELSVDTPDGKTSFSVNVEVSYEATEHSAAEFGRPGPKAPRYQKGDINGVVLYKELPRPAHFPKLPEFGTSCHFLFPIEYPLGAKVEVHSASNVMPSRDAMCGMADTYITALLPTLQKPPLIANSATTPQISLYGKDACVSMEPVFSAPGSGAGTTKFLTIEHLYKCGFGDGYGSPAVEFTTERTDMFEGKEPIQFGAIRGFVERRSRECNYFAPVDQPFSIDAKLAPFTAVIRFEPGNCDDELARKVVAATVDQPVAPRGGTTGKPVKLGALGR</sequence>
<name>A0A4Q7KIQ7_9PSEU</name>
<keyword evidence="2" id="KW-0732">Signal</keyword>
<evidence type="ECO:0008006" key="5">
    <source>
        <dbReference type="Google" id="ProtNLM"/>
    </source>
</evidence>
<evidence type="ECO:0000313" key="4">
    <source>
        <dbReference type="Proteomes" id="UP000294257"/>
    </source>
</evidence>
<comment type="caution">
    <text evidence="3">The sequence shown here is derived from an EMBL/GenBank/DDBJ whole genome shotgun (WGS) entry which is preliminary data.</text>
</comment>
<accession>A0A4Q7KIQ7</accession>
<feature type="compositionally biased region" description="Low complexity" evidence="1">
    <location>
        <begin position="36"/>
        <end position="46"/>
    </location>
</feature>
<organism evidence="3 4">
    <name type="scientific">Herbihabitans rhizosphaerae</name>
    <dbReference type="NCBI Taxonomy" id="1872711"/>
    <lineage>
        <taxon>Bacteria</taxon>
        <taxon>Bacillati</taxon>
        <taxon>Actinomycetota</taxon>
        <taxon>Actinomycetes</taxon>
        <taxon>Pseudonocardiales</taxon>
        <taxon>Pseudonocardiaceae</taxon>
        <taxon>Herbihabitans</taxon>
    </lineage>
</organism>
<gene>
    <name evidence="3" type="ORF">EV193_108167</name>
</gene>
<evidence type="ECO:0000313" key="3">
    <source>
        <dbReference type="EMBL" id="RZS34818.1"/>
    </source>
</evidence>
<evidence type="ECO:0000256" key="1">
    <source>
        <dbReference type="SAM" id="MobiDB-lite"/>
    </source>
</evidence>
<feature type="chain" id="PRO_5038370961" description="DUF3558 family protein" evidence="2">
    <location>
        <begin position="26"/>
        <end position="388"/>
    </location>
</feature>
<proteinExistence type="predicted"/>
<dbReference type="PROSITE" id="PS51257">
    <property type="entry name" value="PROKAR_LIPOPROTEIN"/>
    <property type="match status" value="1"/>
</dbReference>
<feature type="signal peptide" evidence="2">
    <location>
        <begin position="1"/>
        <end position="25"/>
    </location>
</feature>
<dbReference type="Proteomes" id="UP000294257">
    <property type="component" value="Unassembled WGS sequence"/>
</dbReference>
<evidence type="ECO:0000256" key="2">
    <source>
        <dbReference type="SAM" id="SignalP"/>
    </source>
</evidence>
<reference evidence="3 4" key="1">
    <citation type="submission" date="2019-02" db="EMBL/GenBank/DDBJ databases">
        <title>Genomic Encyclopedia of Type Strains, Phase IV (KMG-IV): sequencing the most valuable type-strain genomes for metagenomic binning, comparative biology and taxonomic classification.</title>
        <authorList>
            <person name="Goeker M."/>
        </authorList>
    </citation>
    <scope>NUCLEOTIDE SEQUENCE [LARGE SCALE GENOMIC DNA]</scope>
    <source>
        <strain evidence="3 4">DSM 101727</strain>
    </source>
</reference>
<dbReference type="AlphaFoldDB" id="A0A4Q7KIQ7"/>
<dbReference type="EMBL" id="SGWQ01000008">
    <property type="protein sequence ID" value="RZS34818.1"/>
    <property type="molecule type" value="Genomic_DNA"/>
</dbReference>
<protein>
    <recommendedName>
        <fullName evidence="5">DUF3558 family protein</fullName>
    </recommendedName>
</protein>
<feature type="region of interest" description="Disordered" evidence="1">
    <location>
        <begin position="36"/>
        <end position="57"/>
    </location>
</feature>